<feature type="compositionally biased region" description="Basic and acidic residues" evidence="1">
    <location>
        <begin position="130"/>
        <end position="143"/>
    </location>
</feature>
<evidence type="ECO:0000313" key="2">
    <source>
        <dbReference type="EMBL" id="OCH89250.1"/>
    </source>
</evidence>
<protein>
    <submittedName>
        <fullName evidence="2">Uncharacterized protein</fullName>
    </submittedName>
</protein>
<dbReference type="Proteomes" id="UP000250043">
    <property type="component" value="Unassembled WGS sequence"/>
</dbReference>
<dbReference type="AlphaFoldDB" id="A0A8E2B143"/>
<feature type="region of interest" description="Disordered" evidence="1">
    <location>
        <begin position="120"/>
        <end position="143"/>
    </location>
</feature>
<dbReference type="EMBL" id="KV722431">
    <property type="protein sequence ID" value="OCH89250.1"/>
    <property type="molecule type" value="Genomic_DNA"/>
</dbReference>
<evidence type="ECO:0000256" key="1">
    <source>
        <dbReference type="SAM" id="MobiDB-lite"/>
    </source>
</evidence>
<organism evidence="2 3">
    <name type="scientific">Obba rivulosa</name>
    <dbReference type="NCBI Taxonomy" id="1052685"/>
    <lineage>
        <taxon>Eukaryota</taxon>
        <taxon>Fungi</taxon>
        <taxon>Dikarya</taxon>
        <taxon>Basidiomycota</taxon>
        <taxon>Agaricomycotina</taxon>
        <taxon>Agaricomycetes</taxon>
        <taxon>Polyporales</taxon>
        <taxon>Gelatoporiaceae</taxon>
        <taxon>Obba</taxon>
    </lineage>
</organism>
<keyword evidence="3" id="KW-1185">Reference proteome</keyword>
<evidence type="ECO:0000313" key="3">
    <source>
        <dbReference type="Proteomes" id="UP000250043"/>
    </source>
</evidence>
<sequence length="143" mass="16084">MLISKPLSLHSNTTELGCIFYQGRNTAAKEETRVASAMTRKTSKRKQFGGDGLTRLMSLQATDAIEQNIKSPVCTDSITARTLSTTRTRHLIYRVAFNTERPMVIHANSSTRLFSSTDFHTNNKTVNPTIREKTREARLRSPP</sequence>
<gene>
    <name evidence="2" type="ORF">OBBRIDRAFT_888520</name>
</gene>
<reference evidence="2 3" key="1">
    <citation type="submission" date="2016-07" db="EMBL/GenBank/DDBJ databases">
        <title>Draft genome of the white-rot fungus Obba rivulosa 3A-2.</title>
        <authorList>
            <consortium name="DOE Joint Genome Institute"/>
            <person name="Miettinen O."/>
            <person name="Riley R."/>
            <person name="Acob R."/>
            <person name="Barry K."/>
            <person name="Cullen D."/>
            <person name="De Vries R."/>
            <person name="Hainaut M."/>
            <person name="Hatakka A."/>
            <person name="Henrissat B."/>
            <person name="Hilden K."/>
            <person name="Kuo R."/>
            <person name="Labutti K."/>
            <person name="Lipzen A."/>
            <person name="Makela M.R."/>
            <person name="Sandor L."/>
            <person name="Spatafora J.W."/>
            <person name="Grigoriev I.V."/>
            <person name="Hibbett D.S."/>
        </authorList>
    </citation>
    <scope>NUCLEOTIDE SEQUENCE [LARGE SCALE GENOMIC DNA]</scope>
    <source>
        <strain evidence="2 3">3A-2</strain>
    </source>
</reference>
<proteinExistence type="predicted"/>
<accession>A0A8E2B143</accession>
<name>A0A8E2B143_9APHY</name>